<keyword evidence="1" id="KW-0812">Transmembrane</keyword>
<dbReference type="SUPFAM" id="SSF55073">
    <property type="entry name" value="Nucleotide cyclase"/>
    <property type="match status" value="1"/>
</dbReference>
<keyword evidence="1" id="KW-0472">Membrane</keyword>
<dbReference type="AlphaFoldDB" id="A0A098MC94"/>
<evidence type="ECO:0000313" key="3">
    <source>
        <dbReference type="EMBL" id="KGE20174.1"/>
    </source>
</evidence>
<dbReference type="GO" id="GO:0043709">
    <property type="term" value="P:cell adhesion involved in single-species biofilm formation"/>
    <property type="evidence" value="ECO:0007669"/>
    <property type="project" value="TreeGrafter"/>
</dbReference>
<evidence type="ECO:0000313" key="4">
    <source>
        <dbReference type="Proteomes" id="UP000029734"/>
    </source>
</evidence>
<dbReference type="PANTHER" id="PTHR45138">
    <property type="entry name" value="REGULATORY COMPONENTS OF SENSORY TRANSDUCTION SYSTEM"/>
    <property type="match status" value="1"/>
</dbReference>
<dbReference type="Gene3D" id="3.30.450.20">
    <property type="entry name" value="PAS domain"/>
    <property type="match status" value="1"/>
</dbReference>
<evidence type="ECO:0000256" key="1">
    <source>
        <dbReference type="SAM" id="Phobius"/>
    </source>
</evidence>
<dbReference type="EMBL" id="JQCR01000002">
    <property type="protein sequence ID" value="KGE20174.1"/>
    <property type="molecule type" value="Genomic_DNA"/>
</dbReference>
<evidence type="ECO:0000259" key="2">
    <source>
        <dbReference type="PROSITE" id="PS50887"/>
    </source>
</evidence>
<comment type="caution">
    <text evidence="3">The sequence shown here is derived from an EMBL/GenBank/DDBJ whole genome shotgun (WGS) entry which is preliminary data.</text>
</comment>
<dbReference type="InterPro" id="IPR029787">
    <property type="entry name" value="Nucleotide_cyclase"/>
</dbReference>
<dbReference type="NCBIfam" id="TIGR00254">
    <property type="entry name" value="GGDEF"/>
    <property type="match status" value="1"/>
</dbReference>
<gene>
    <name evidence="3" type="ORF">PWYN_13165</name>
</gene>
<dbReference type="Pfam" id="PF16927">
    <property type="entry name" value="HisKA_7TM"/>
    <property type="match status" value="1"/>
</dbReference>
<dbReference type="GO" id="GO:0052621">
    <property type="term" value="F:diguanylate cyclase activity"/>
    <property type="evidence" value="ECO:0007669"/>
    <property type="project" value="TreeGrafter"/>
</dbReference>
<keyword evidence="4" id="KW-1185">Reference proteome</keyword>
<organism evidence="3 4">
    <name type="scientific">Paenibacillus wynnii</name>
    <dbReference type="NCBI Taxonomy" id="268407"/>
    <lineage>
        <taxon>Bacteria</taxon>
        <taxon>Bacillati</taxon>
        <taxon>Bacillota</taxon>
        <taxon>Bacilli</taxon>
        <taxon>Bacillales</taxon>
        <taxon>Paenibacillaceae</taxon>
        <taxon>Paenibacillus</taxon>
    </lineage>
</organism>
<proteinExistence type="predicted"/>
<reference evidence="3 4" key="1">
    <citation type="submission" date="2014-08" db="EMBL/GenBank/DDBJ databases">
        <authorList>
            <person name="den Bakker H.C."/>
        </authorList>
    </citation>
    <scope>NUCLEOTIDE SEQUENCE [LARGE SCALE GENOMIC DNA]</scope>
    <source>
        <strain evidence="3 4">DSM 18334</strain>
    </source>
</reference>
<dbReference type="PROSITE" id="PS50887">
    <property type="entry name" value="GGDEF"/>
    <property type="match status" value="1"/>
</dbReference>
<feature type="transmembrane region" description="Helical" evidence="1">
    <location>
        <begin position="201"/>
        <end position="219"/>
    </location>
</feature>
<dbReference type="Pfam" id="PF00990">
    <property type="entry name" value="GGDEF"/>
    <property type="match status" value="1"/>
</dbReference>
<feature type="transmembrane region" description="Helical" evidence="1">
    <location>
        <begin position="64"/>
        <end position="86"/>
    </location>
</feature>
<dbReference type="Proteomes" id="UP000029734">
    <property type="component" value="Unassembled WGS sequence"/>
</dbReference>
<dbReference type="Gene3D" id="3.30.70.270">
    <property type="match status" value="1"/>
</dbReference>
<feature type="transmembrane region" description="Helical" evidence="1">
    <location>
        <begin position="6"/>
        <end position="27"/>
    </location>
</feature>
<dbReference type="FunFam" id="3.30.70.270:FF:000001">
    <property type="entry name" value="Diguanylate cyclase domain protein"/>
    <property type="match status" value="1"/>
</dbReference>
<feature type="domain" description="GGDEF" evidence="2">
    <location>
        <begin position="411"/>
        <end position="555"/>
    </location>
</feature>
<feature type="transmembrane region" description="Helical" evidence="1">
    <location>
        <begin position="174"/>
        <end position="195"/>
    </location>
</feature>
<dbReference type="GO" id="GO:0005886">
    <property type="term" value="C:plasma membrane"/>
    <property type="evidence" value="ECO:0007669"/>
    <property type="project" value="TreeGrafter"/>
</dbReference>
<protein>
    <recommendedName>
        <fullName evidence="2">GGDEF domain-containing protein</fullName>
    </recommendedName>
</protein>
<reference evidence="3 4" key="2">
    <citation type="submission" date="2014-10" db="EMBL/GenBank/DDBJ databases">
        <title>Comparative genomics of the Paenibacillus odorifer group.</title>
        <authorList>
            <person name="Tsai Y.-C."/>
            <person name="Martin N."/>
            <person name="Korlach J."/>
            <person name="Wiedmann M."/>
        </authorList>
    </citation>
    <scope>NUCLEOTIDE SEQUENCE [LARGE SCALE GENOMIC DNA]</scope>
    <source>
        <strain evidence="3 4">DSM 18334</strain>
    </source>
</reference>
<dbReference type="eggNOG" id="COG3290">
    <property type="taxonomic scope" value="Bacteria"/>
</dbReference>
<feature type="transmembrane region" description="Helical" evidence="1">
    <location>
        <begin position="34"/>
        <end position="52"/>
    </location>
</feature>
<dbReference type="InterPro" id="IPR043128">
    <property type="entry name" value="Rev_trsase/Diguanyl_cyclase"/>
</dbReference>
<name>A0A098MC94_9BACL</name>
<sequence>MDLVVWIDLILFLLLFALFIYVFASVTITNLHKVYLVFHFSMMLWPFCQFALKTTENPMFQLFYVKLAFIDSSMLATGWLLFTIFLTGRSKFLRIKSSLLLFIPSVVLSLGVITNPHDWFVLPVDGGYIQRTYGPIFWCIVIVMIIYIVISFYIIYLTLVSGSSQRIKKQVQQVFKGILVMTTFVIMDIFLNVILDSYLPVIPGLTSLGILLSAVFFVISIHRDKVLDIVTIAHQDIIDTIALGILVLDEGETVVEINQSLSPYLNLRIGDAFDMSVIFTKEHSDNRTDNFLETYKNSPLENIEIEWLQTNIQRYIKVDAAPIMVRGVMVGRIITFQDMTELRSLFDETTLQNDILQERNQMLIGIQNELFQTNRKLKQMAITDSLTGCYNRHYLTQQLEHEVMKNRKSQTPFAIFLLDIDFFKLVNDNYGHLAGDEVICSTVETIKQTLREDDILARYGGEEFIVYLPNTTSSEALPLAERIKARVEVNKVIVENADHPVSVTVSMGLLSINKDFRTEHTDSPKTYLNDLFESVDKALYQAKKEGRNQIVSILR</sequence>
<dbReference type="STRING" id="268407.PWYN_13165"/>
<accession>A0A098MC94</accession>
<dbReference type="CDD" id="cd01949">
    <property type="entry name" value="GGDEF"/>
    <property type="match status" value="1"/>
</dbReference>
<keyword evidence="1" id="KW-1133">Transmembrane helix</keyword>
<dbReference type="PANTHER" id="PTHR45138:SF9">
    <property type="entry name" value="DIGUANYLATE CYCLASE DGCM-RELATED"/>
    <property type="match status" value="1"/>
</dbReference>
<dbReference type="GO" id="GO:1902201">
    <property type="term" value="P:negative regulation of bacterial-type flagellum-dependent cell motility"/>
    <property type="evidence" value="ECO:0007669"/>
    <property type="project" value="TreeGrafter"/>
</dbReference>
<feature type="transmembrane region" description="Helical" evidence="1">
    <location>
        <begin position="135"/>
        <end position="162"/>
    </location>
</feature>
<dbReference type="InterPro" id="IPR000160">
    <property type="entry name" value="GGDEF_dom"/>
</dbReference>
<dbReference type="InterPro" id="IPR031621">
    <property type="entry name" value="HisKA_7TM"/>
</dbReference>
<dbReference type="SMART" id="SM00267">
    <property type="entry name" value="GGDEF"/>
    <property type="match status" value="1"/>
</dbReference>
<dbReference type="eggNOG" id="COG3706">
    <property type="taxonomic scope" value="Bacteria"/>
</dbReference>
<feature type="transmembrane region" description="Helical" evidence="1">
    <location>
        <begin position="98"/>
        <end position="115"/>
    </location>
</feature>
<dbReference type="InterPro" id="IPR050469">
    <property type="entry name" value="Diguanylate_Cyclase"/>
</dbReference>